<evidence type="ECO:0000313" key="8">
    <source>
        <dbReference type="EMBL" id="MFD1888819.1"/>
    </source>
</evidence>
<dbReference type="PRINTS" id="PR00094">
    <property type="entry name" value="ADENYLTKNASE"/>
</dbReference>
<sequence length="191" mass="20926">MRLLIMGAPGAGKGTQAKLISNHYRIPAISTGAIFRANIAAKTELGKRVDELIQGGNFVPDVITTAVVAKRLMEPDAKGGFLLDGYPRTSEQVEALDIILADLRTNLDCVVSLDVDIDQLVDRLLKRAQIEGRADDNEETIRHRMAVHQAETAELMDIYRDRGILVNVDGEGTVDQVAERIFAAIDKFSGR</sequence>
<feature type="binding site" evidence="5">
    <location>
        <begin position="57"/>
        <end position="59"/>
    </location>
    <ligand>
        <name>AMP</name>
        <dbReference type="ChEBI" id="CHEBI:456215"/>
    </ligand>
</feature>
<gene>
    <name evidence="5" type="primary">adk</name>
    <name evidence="8" type="ORF">ACFSCS_01290</name>
</gene>
<dbReference type="Proteomes" id="UP001597326">
    <property type="component" value="Unassembled WGS sequence"/>
</dbReference>
<comment type="subunit">
    <text evidence="5 7">Monomer.</text>
</comment>
<evidence type="ECO:0000256" key="2">
    <source>
        <dbReference type="ARBA" id="ARBA00022727"/>
    </source>
</evidence>
<feature type="binding site" evidence="5">
    <location>
        <position position="144"/>
    </location>
    <ligand>
        <name>AMP</name>
        <dbReference type="ChEBI" id="CHEBI:456215"/>
    </ligand>
</feature>
<keyword evidence="5 7" id="KW-0067">ATP-binding</keyword>
<dbReference type="EMBL" id="JBHUFZ010000003">
    <property type="protein sequence ID" value="MFD1888819.1"/>
    <property type="molecule type" value="Genomic_DNA"/>
</dbReference>
<feature type="binding site" evidence="5">
    <location>
        <begin position="85"/>
        <end position="88"/>
    </location>
    <ligand>
        <name>AMP</name>
        <dbReference type="ChEBI" id="CHEBI:456215"/>
    </ligand>
</feature>
<feature type="binding site" evidence="5">
    <location>
        <position position="172"/>
    </location>
    <ligand>
        <name>ATP</name>
        <dbReference type="ChEBI" id="CHEBI:30616"/>
    </ligand>
</feature>
<dbReference type="InterPro" id="IPR033690">
    <property type="entry name" value="Adenylat_kinase_CS"/>
</dbReference>
<feature type="binding site" evidence="5">
    <location>
        <position position="92"/>
    </location>
    <ligand>
        <name>AMP</name>
        <dbReference type="ChEBI" id="CHEBI:456215"/>
    </ligand>
</feature>
<name>A0ABW4RRX2_9ACTN</name>
<dbReference type="NCBIfam" id="NF011100">
    <property type="entry name" value="PRK14527.1"/>
    <property type="match status" value="1"/>
</dbReference>
<comment type="similarity">
    <text evidence="5 6">Belongs to the adenylate kinase family.</text>
</comment>
<comment type="function">
    <text evidence="5">Catalyzes the reversible transfer of the terminal phosphate group between ATP and AMP. Plays an important role in cellular energy homeostasis and in adenine nucleotide metabolism.</text>
</comment>
<keyword evidence="2 5" id="KW-0545">Nucleotide biosynthesis</keyword>
<dbReference type="CDD" id="cd01428">
    <property type="entry name" value="ADK"/>
    <property type="match status" value="1"/>
</dbReference>
<evidence type="ECO:0000256" key="3">
    <source>
        <dbReference type="ARBA" id="ARBA00022741"/>
    </source>
</evidence>
<feature type="binding site" evidence="5">
    <location>
        <position position="133"/>
    </location>
    <ligand>
        <name>AMP</name>
        <dbReference type="ChEBI" id="CHEBI:456215"/>
    </ligand>
</feature>
<feature type="binding site" evidence="5">
    <location>
        <position position="127"/>
    </location>
    <ligand>
        <name>ATP</name>
        <dbReference type="ChEBI" id="CHEBI:30616"/>
    </ligand>
</feature>
<dbReference type="InterPro" id="IPR000850">
    <property type="entry name" value="Adenylat/UMP-CMP_kin"/>
</dbReference>
<dbReference type="HAMAP" id="MF_00235">
    <property type="entry name" value="Adenylate_kinase_Adk"/>
    <property type="match status" value="1"/>
</dbReference>
<dbReference type="RefSeq" id="WP_343871900.1">
    <property type="nucleotide sequence ID" value="NZ_BAAAIX010000003.1"/>
</dbReference>
<feature type="binding site" evidence="5">
    <location>
        <position position="36"/>
    </location>
    <ligand>
        <name>AMP</name>
        <dbReference type="ChEBI" id="CHEBI:456215"/>
    </ligand>
</feature>
<feature type="region of interest" description="NMP" evidence="5">
    <location>
        <begin position="30"/>
        <end position="59"/>
    </location>
</feature>
<dbReference type="PANTHER" id="PTHR23359">
    <property type="entry name" value="NUCLEOTIDE KINASE"/>
    <property type="match status" value="1"/>
</dbReference>
<evidence type="ECO:0000256" key="4">
    <source>
        <dbReference type="ARBA" id="ARBA00022777"/>
    </source>
</evidence>
<feature type="binding site" evidence="5">
    <location>
        <begin position="10"/>
        <end position="15"/>
    </location>
    <ligand>
        <name>ATP</name>
        <dbReference type="ChEBI" id="CHEBI:30616"/>
    </ligand>
</feature>
<keyword evidence="3 5" id="KW-0547">Nucleotide-binding</keyword>
<dbReference type="GO" id="GO:0004017">
    <property type="term" value="F:AMP kinase activity"/>
    <property type="evidence" value="ECO:0007669"/>
    <property type="project" value="UniProtKB-EC"/>
</dbReference>
<dbReference type="Pfam" id="PF00406">
    <property type="entry name" value="ADK"/>
    <property type="match status" value="1"/>
</dbReference>
<comment type="subcellular location">
    <subcellularLocation>
        <location evidence="5 7">Cytoplasm</location>
    </subcellularLocation>
</comment>
<comment type="pathway">
    <text evidence="5">Purine metabolism; AMP biosynthesis via salvage pathway; AMP from ADP: step 1/1.</text>
</comment>
<dbReference type="SUPFAM" id="SSF52540">
    <property type="entry name" value="P-loop containing nucleoside triphosphate hydrolases"/>
    <property type="match status" value="1"/>
</dbReference>
<comment type="domain">
    <text evidence="5">Consists of three domains, a large central CORE domain and two small peripheral domains, NMPbind and LID, which undergo movements during catalysis. The LID domain closes over the site of phosphoryl transfer upon ATP binding. Assembling and dissambling the active center during each catalytic cycle provides an effective means to prevent ATP hydrolysis.</text>
</comment>
<evidence type="ECO:0000313" key="9">
    <source>
        <dbReference type="Proteomes" id="UP001597326"/>
    </source>
</evidence>
<dbReference type="NCBIfam" id="NF011104">
    <property type="entry name" value="PRK14531.1"/>
    <property type="match status" value="1"/>
</dbReference>
<reference evidence="9" key="1">
    <citation type="journal article" date="2019" name="Int. J. Syst. Evol. Microbiol.">
        <title>The Global Catalogue of Microorganisms (GCM) 10K type strain sequencing project: providing services to taxonomists for standard genome sequencing and annotation.</title>
        <authorList>
            <consortium name="The Broad Institute Genomics Platform"/>
            <consortium name="The Broad Institute Genome Sequencing Center for Infectious Disease"/>
            <person name="Wu L."/>
            <person name="Ma J."/>
        </authorList>
    </citation>
    <scope>NUCLEOTIDE SEQUENCE [LARGE SCALE GENOMIC DNA]</scope>
    <source>
        <strain evidence="9">CAIM 431</strain>
    </source>
</reference>
<keyword evidence="1 5" id="KW-0808">Transferase</keyword>
<proteinExistence type="inferred from homology"/>
<evidence type="ECO:0000256" key="5">
    <source>
        <dbReference type="HAMAP-Rule" id="MF_00235"/>
    </source>
</evidence>
<organism evidence="8 9">
    <name type="scientific">Luteococcus peritonei</name>
    <dbReference type="NCBI Taxonomy" id="88874"/>
    <lineage>
        <taxon>Bacteria</taxon>
        <taxon>Bacillati</taxon>
        <taxon>Actinomycetota</taxon>
        <taxon>Actinomycetes</taxon>
        <taxon>Propionibacteriales</taxon>
        <taxon>Propionibacteriaceae</taxon>
        <taxon>Luteococcus</taxon>
    </lineage>
</organism>
<dbReference type="EC" id="2.7.4.3" evidence="5 7"/>
<comment type="catalytic activity">
    <reaction evidence="5 7">
        <text>AMP + ATP = 2 ADP</text>
        <dbReference type="Rhea" id="RHEA:12973"/>
        <dbReference type="ChEBI" id="CHEBI:30616"/>
        <dbReference type="ChEBI" id="CHEBI:456215"/>
        <dbReference type="ChEBI" id="CHEBI:456216"/>
        <dbReference type="EC" id="2.7.4.3"/>
    </reaction>
</comment>
<evidence type="ECO:0000256" key="7">
    <source>
        <dbReference type="RuleBase" id="RU003331"/>
    </source>
</evidence>
<dbReference type="NCBIfam" id="NF011105">
    <property type="entry name" value="PRK14532.1"/>
    <property type="match status" value="1"/>
</dbReference>
<keyword evidence="4 5" id="KW-0418">Kinase</keyword>
<dbReference type="Gene3D" id="3.40.50.300">
    <property type="entry name" value="P-loop containing nucleotide triphosphate hydrolases"/>
    <property type="match status" value="1"/>
</dbReference>
<protein>
    <recommendedName>
        <fullName evidence="5 7">Adenylate kinase</fullName>
        <shortName evidence="5">AK</shortName>
        <ecNumber evidence="5 7">2.7.4.3</ecNumber>
    </recommendedName>
    <alternativeName>
        <fullName evidence="5">ATP-AMP transphosphorylase</fullName>
    </alternativeName>
    <alternativeName>
        <fullName evidence="5">ATP:AMP phosphotransferase</fullName>
    </alternativeName>
    <alternativeName>
        <fullName evidence="5">Adenylate monophosphate kinase</fullName>
    </alternativeName>
</protein>
<evidence type="ECO:0000256" key="1">
    <source>
        <dbReference type="ARBA" id="ARBA00022679"/>
    </source>
</evidence>
<dbReference type="NCBIfam" id="NF001381">
    <property type="entry name" value="PRK00279.1-3"/>
    <property type="match status" value="1"/>
</dbReference>
<keyword evidence="9" id="KW-1185">Reference proteome</keyword>
<dbReference type="PROSITE" id="PS00113">
    <property type="entry name" value="ADENYLATE_KINASE"/>
    <property type="match status" value="1"/>
</dbReference>
<comment type="caution">
    <text evidence="8">The sequence shown here is derived from an EMBL/GenBank/DDBJ whole genome shotgun (WGS) entry which is preliminary data.</text>
</comment>
<keyword evidence="5" id="KW-0963">Cytoplasm</keyword>
<comment type="caution">
    <text evidence="5">Lacks conserved residue(s) required for the propagation of feature annotation.</text>
</comment>
<evidence type="ECO:0000256" key="6">
    <source>
        <dbReference type="RuleBase" id="RU003330"/>
    </source>
</evidence>
<accession>A0ABW4RRX2</accession>
<dbReference type="InterPro" id="IPR027417">
    <property type="entry name" value="P-loop_NTPase"/>
</dbReference>
<feature type="binding site" evidence="5">
    <location>
        <position position="31"/>
    </location>
    <ligand>
        <name>AMP</name>
        <dbReference type="ChEBI" id="CHEBI:456215"/>
    </ligand>
</feature>